<dbReference type="EMBL" id="WBSZ01000500">
    <property type="protein sequence ID" value="KAB2517425.1"/>
    <property type="molecule type" value="Genomic_DNA"/>
</dbReference>
<dbReference type="AlphaFoldDB" id="A0A6L3XUN4"/>
<dbReference type="InterPro" id="IPR021144">
    <property type="entry name" value="UPF0597"/>
</dbReference>
<dbReference type="Proteomes" id="UP000476281">
    <property type="component" value="Unassembled WGS sequence"/>
</dbReference>
<reference evidence="2 3" key="1">
    <citation type="submission" date="2019-09" db="EMBL/GenBank/DDBJ databases">
        <title>Reversal of blaTEM antimicrobial resistance by CRISPR-Cas9 in clinical E. coli and other Enterobacteriaceae strains.</title>
        <authorList>
            <person name="Tagliaferri T."/>
            <person name="Guimaraes N."/>
            <person name="Pereira M."/>
            <person name="Felicori L."/>
            <person name="Horz H.-P."/>
            <person name="Santos S."/>
            <person name="Mendes T."/>
        </authorList>
    </citation>
    <scope>NUCLEOTIDE SEQUENCE [LARGE SCALE GENOMIC DNA]</scope>
    <source>
        <strain evidence="2 3">E2_blaTEM_MG</strain>
    </source>
</reference>
<dbReference type="GO" id="GO:0019450">
    <property type="term" value="P:L-cysteine catabolic process to pyruvate"/>
    <property type="evidence" value="ECO:0007669"/>
    <property type="project" value="TreeGrafter"/>
</dbReference>
<accession>A0A6L3XUN4</accession>
<comment type="caution">
    <text evidence="2">The sequence shown here is derived from an EMBL/GenBank/DDBJ whole genome shotgun (WGS) entry which is preliminary data.</text>
</comment>
<dbReference type="PANTHER" id="PTHR30501">
    <property type="entry name" value="UPF0597 PROTEIN YHAM"/>
    <property type="match status" value="1"/>
</dbReference>
<protein>
    <submittedName>
        <fullName evidence="2">Serine dehydratase subunit alpha family protein</fullName>
    </submittedName>
</protein>
<name>A0A6L3XUN4_9ENTR</name>
<evidence type="ECO:0000313" key="2">
    <source>
        <dbReference type="EMBL" id="KAB2517425.1"/>
    </source>
</evidence>
<evidence type="ECO:0000256" key="1">
    <source>
        <dbReference type="SAM" id="MobiDB-lite"/>
    </source>
</evidence>
<sequence>MSEQINPLWNHFIRAVQEEVKPALGCTEPVSLALACAMAAGQLDGEVTRIEAWVSPNLMKNGLGVTVPGTGMVGLPIAAALGATGGNAHAGLEVLKDASAEALTRAKALLNAGLVQVKLQEPCEEILYSRACVYVGESSAMVTIAGGHTRVVEVVCQGETRFRLDDRQSQNNDDPLAVLSTTTLSQ</sequence>
<feature type="region of interest" description="Disordered" evidence="1">
    <location>
        <begin position="166"/>
        <end position="186"/>
    </location>
</feature>
<organism evidence="2 3">
    <name type="scientific">Enterobacter hormaechei</name>
    <dbReference type="NCBI Taxonomy" id="158836"/>
    <lineage>
        <taxon>Bacteria</taxon>
        <taxon>Pseudomonadati</taxon>
        <taxon>Pseudomonadota</taxon>
        <taxon>Gammaproteobacteria</taxon>
        <taxon>Enterobacterales</taxon>
        <taxon>Enterobacteriaceae</taxon>
        <taxon>Enterobacter</taxon>
        <taxon>Enterobacter cloacae complex</taxon>
    </lineage>
</organism>
<evidence type="ECO:0000313" key="3">
    <source>
        <dbReference type="Proteomes" id="UP000476281"/>
    </source>
</evidence>
<gene>
    <name evidence="2" type="ORF">F9C29_15110</name>
</gene>
<proteinExistence type="predicted"/>
<dbReference type="PANTHER" id="PTHR30501:SF2">
    <property type="entry name" value="UPF0597 PROTEIN YHAM"/>
    <property type="match status" value="1"/>
</dbReference>
<feature type="compositionally biased region" description="Polar residues" evidence="1">
    <location>
        <begin position="169"/>
        <end position="186"/>
    </location>
</feature>
<dbReference type="GO" id="GO:0080146">
    <property type="term" value="F:L-cysteine desulfhydrase activity"/>
    <property type="evidence" value="ECO:0007669"/>
    <property type="project" value="TreeGrafter"/>
</dbReference>
<feature type="non-terminal residue" evidence="2">
    <location>
        <position position="186"/>
    </location>
</feature>